<organism evidence="1 2">
    <name type="scientific">Lentithecium fluviatile CBS 122367</name>
    <dbReference type="NCBI Taxonomy" id="1168545"/>
    <lineage>
        <taxon>Eukaryota</taxon>
        <taxon>Fungi</taxon>
        <taxon>Dikarya</taxon>
        <taxon>Ascomycota</taxon>
        <taxon>Pezizomycotina</taxon>
        <taxon>Dothideomycetes</taxon>
        <taxon>Pleosporomycetidae</taxon>
        <taxon>Pleosporales</taxon>
        <taxon>Massarineae</taxon>
        <taxon>Lentitheciaceae</taxon>
        <taxon>Lentithecium</taxon>
    </lineage>
</organism>
<evidence type="ECO:0000313" key="1">
    <source>
        <dbReference type="EMBL" id="KAF2689775.1"/>
    </source>
</evidence>
<evidence type="ECO:0008006" key="3">
    <source>
        <dbReference type="Google" id="ProtNLM"/>
    </source>
</evidence>
<dbReference type="OrthoDB" id="3792542at2759"/>
<gene>
    <name evidence="1" type="ORF">K458DRAFT_384413</name>
</gene>
<protein>
    <recommendedName>
        <fullName evidence="3">F-box domain-containing protein</fullName>
    </recommendedName>
</protein>
<name>A0A6G1JHX4_9PLEO</name>
<proteinExistence type="predicted"/>
<evidence type="ECO:0000313" key="2">
    <source>
        <dbReference type="Proteomes" id="UP000799291"/>
    </source>
</evidence>
<dbReference type="AlphaFoldDB" id="A0A6G1JHX4"/>
<accession>A0A6G1JHX4</accession>
<dbReference type="Proteomes" id="UP000799291">
    <property type="component" value="Unassembled WGS sequence"/>
</dbReference>
<reference evidence="1" key="1">
    <citation type="journal article" date="2020" name="Stud. Mycol.">
        <title>101 Dothideomycetes genomes: a test case for predicting lifestyles and emergence of pathogens.</title>
        <authorList>
            <person name="Haridas S."/>
            <person name="Albert R."/>
            <person name="Binder M."/>
            <person name="Bloem J."/>
            <person name="Labutti K."/>
            <person name="Salamov A."/>
            <person name="Andreopoulos B."/>
            <person name="Baker S."/>
            <person name="Barry K."/>
            <person name="Bills G."/>
            <person name="Bluhm B."/>
            <person name="Cannon C."/>
            <person name="Castanera R."/>
            <person name="Culley D."/>
            <person name="Daum C."/>
            <person name="Ezra D."/>
            <person name="Gonzalez J."/>
            <person name="Henrissat B."/>
            <person name="Kuo A."/>
            <person name="Liang C."/>
            <person name="Lipzen A."/>
            <person name="Lutzoni F."/>
            <person name="Magnuson J."/>
            <person name="Mondo S."/>
            <person name="Nolan M."/>
            <person name="Ohm R."/>
            <person name="Pangilinan J."/>
            <person name="Park H.-J."/>
            <person name="Ramirez L."/>
            <person name="Alfaro M."/>
            <person name="Sun H."/>
            <person name="Tritt A."/>
            <person name="Yoshinaga Y."/>
            <person name="Zwiers L.-H."/>
            <person name="Turgeon B."/>
            <person name="Goodwin S."/>
            <person name="Spatafora J."/>
            <person name="Crous P."/>
            <person name="Grigoriev I."/>
        </authorList>
    </citation>
    <scope>NUCLEOTIDE SEQUENCE</scope>
    <source>
        <strain evidence="1">CBS 122367</strain>
    </source>
</reference>
<keyword evidence="2" id="KW-1185">Reference proteome</keyword>
<sequence>MPQPIYPPSPPSSTTSITSIIHLRIRTVISYRGALTRGNTLLYLPRPIRDRIYHHILTSEPQYVNIEVLDKASFALPEVCTVDHIFHHEVTQQILRHTTFTIPSDAAIFNFFAWLNEFDCGVGYGLLTRLELVGLEMWEKDEFMANAARLLWRCPNVKTIRLVIDLRDLVFVVEDGVWKLDLDALMGKYDLESLTRMAGLERIELELVPLMALEKRLRRMKNESQEREGMRSRERGDKVRLENFWGLKEWLEERAVRGVGKLEVKCPSMDELFGQGGIAMNE</sequence>
<dbReference type="EMBL" id="MU005572">
    <property type="protein sequence ID" value="KAF2689775.1"/>
    <property type="molecule type" value="Genomic_DNA"/>
</dbReference>